<evidence type="ECO:0000256" key="1">
    <source>
        <dbReference type="SAM" id="MobiDB-lite"/>
    </source>
</evidence>
<dbReference type="SUPFAM" id="SSF50965">
    <property type="entry name" value="Galactose oxidase, central domain"/>
    <property type="match status" value="1"/>
</dbReference>
<dbReference type="AlphaFoldDB" id="A0A0B5F0L6"/>
<dbReference type="PROSITE" id="PS51257">
    <property type="entry name" value="PROKAR_LIPOPROTEIN"/>
    <property type="match status" value="1"/>
</dbReference>
<dbReference type="EMBL" id="CP010519">
    <property type="protein sequence ID" value="AJE85140.1"/>
    <property type="molecule type" value="Genomic_DNA"/>
</dbReference>
<name>A0A0B5F0L6_STRA4</name>
<evidence type="ECO:0000313" key="3">
    <source>
        <dbReference type="Proteomes" id="UP000031523"/>
    </source>
</evidence>
<dbReference type="KEGG" id="sals:SLNWT_4764"/>
<accession>A0A0B5F0L6</accession>
<gene>
    <name evidence="2" type="ORF">SLNWT_4764</name>
</gene>
<feature type="region of interest" description="Disordered" evidence="1">
    <location>
        <begin position="20"/>
        <end position="43"/>
    </location>
</feature>
<evidence type="ECO:0008006" key="4">
    <source>
        <dbReference type="Google" id="ProtNLM"/>
    </source>
</evidence>
<reference evidence="2 3" key="1">
    <citation type="submission" date="2015-01" db="EMBL/GenBank/DDBJ databases">
        <title>Enhanced salinomycin production by adjusting the supply of polyketide extender units in Streptomyce albus DSM 41398.</title>
        <authorList>
            <person name="Lu C."/>
        </authorList>
    </citation>
    <scope>NUCLEOTIDE SEQUENCE [LARGE SCALE GENOMIC DNA]</scope>
    <source>
        <strain evidence="3">ATCC 21838 / DSM 41398 / FERM P-419 / JCM 4703 / NBRC 107858</strain>
    </source>
</reference>
<sequence length="400" mass="42556">MRKAVAALALTACLAAGCAGQPEGAGDEDSGTPPPTPTAEASAPRLSWTYEKIVDAPGELHGLAVRAADDIWATGSEQHTGTPVRAHTYLLHHDGDRWRRSPMPAVLGDHVWDARLLSLGTGGLWLWGVSAAGNETRFARWDGRTWHALPAGPRGIVTDTAVLGPEDVWVLGGEQEAWHWDGGRWSRTRLPHPASAIDGTSGEDVWAVGHRTSGPGIGGAGQETSQPAAAHWDGDSWTSVATPRYRFPDPVPPEPGAALGSVLALAPDRVLAFGGHSFNHGEGGEEPEEETIRLRWDGHRWHQEPAWPADCQGRAPLARDADRGLFLDGNRYVTTAGGCTRLTRPRLPSTGGVTPQSQQSLWLEQVAPVPGSGEVLGAGHVQVNQSGNPMSKAVVVRVER</sequence>
<protein>
    <recommendedName>
        <fullName evidence="4">Galactose oxidase</fullName>
    </recommendedName>
</protein>
<dbReference type="InterPro" id="IPR011043">
    <property type="entry name" value="Gal_Oxase/kelch_b-propeller"/>
</dbReference>
<evidence type="ECO:0000313" key="2">
    <source>
        <dbReference type="EMBL" id="AJE85140.1"/>
    </source>
</evidence>
<organism evidence="2 3">
    <name type="scientific">Streptomyces albus (strain ATCC 21838 / DSM 41398 / FERM P-419 / JCM 4703 / NBRC 107858)</name>
    <dbReference type="NCBI Taxonomy" id="1081613"/>
    <lineage>
        <taxon>Bacteria</taxon>
        <taxon>Bacillati</taxon>
        <taxon>Actinomycetota</taxon>
        <taxon>Actinomycetes</taxon>
        <taxon>Kitasatosporales</taxon>
        <taxon>Streptomycetaceae</taxon>
        <taxon>Streptomyces</taxon>
    </lineage>
</organism>
<dbReference type="Proteomes" id="UP000031523">
    <property type="component" value="Chromosome"/>
</dbReference>
<proteinExistence type="predicted"/>
<keyword evidence="3" id="KW-1185">Reference proteome</keyword>